<organism evidence="1 2">
    <name type="scientific">Rouxiella aceris</name>
    <dbReference type="NCBI Taxonomy" id="2703884"/>
    <lineage>
        <taxon>Bacteria</taxon>
        <taxon>Pseudomonadati</taxon>
        <taxon>Pseudomonadota</taxon>
        <taxon>Gammaproteobacteria</taxon>
        <taxon>Enterobacterales</taxon>
        <taxon>Yersiniaceae</taxon>
        <taxon>Rouxiella</taxon>
    </lineage>
</organism>
<keyword evidence="2" id="KW-1185">Reference proteome</keyword>
<dbReference type="NCBIfam" id="NF007904">
    <property type="entry name" value="PRK10613.1"/>
    <property type="match status" value="1"/>
</dbReference>
<dbReference type="Proteomes" id="UP000585363">
    <property type="component" value="Unassembled WGS sequence"/>
</dbReference>
<dbReference type="InterPro" id="IPR019705">
    <property type="entry name" value="DUF2594"/>
</dbReference>
<proteinExistence type="predicted"/>
<reference evidence="1 2" key="1">
    <citation type="submission" date="2020-01" db="EMBL/GenBank/DDBJ databases">
        <authorList>
            <person name="Lee S.D."/>
        </authorList>
    </citation>
    <scope>NUCLEOTIDE SEQUENCE [LARGE SCALE GENOMIC DNA]</scope>
    <source>
        <strain evidence="1 2">SAP-1</strain>
    </source>
</reference>
<protein>
    <submittedName>
        <fullName evidence="1">DUF2594 family protein</fullName>
    </submittedName>
</protein>
<reference evidence="1 2" key="2">
    <citation type="submission" date="2020-06" db="EMBL/GenBank/DDBJ databases">
        <title>Polyphasic characterization of a Rahnella strain isolated from tree sap.</title>
        <authorList>
            <person name="Kim I.S."/>
        </authorList>
    </citation>
    <scope>NUCLEOTIDE SEQUENCE [LARGE SCALE GENOMIC DNA]</scope>
    <source>
        <strain evidence="1 2">SAP-1</strain>
    </source>
</reference>
<evidence type="ECO:0000313" key="1">
    <source>
        <dbReference type="EMBL" id="NMP27027.1"/>
    </source>
</evidence>
<evidence type="ECO:0000313" key="2">
    <source>
        <dbReference type="Proteomes" id="UP000585363"/>
    </source>
</evidence>
<gene>
    <name evidence="1" type="ORF">GW590_09135</name>
</gene>
<dbReference type="RefSeq" id="WP_169402717.1">
    <property type="nucleotide sequence ID" value="NZ_JAADJU010000004.1"/>
</dbReference>
<dbReference type="Pfam" id="PF10769">
    <property type="entry name" value="DUF2594"/>
    <property type="match status" value="1"/>
</dbReference>
<accession>A0A848MFR2</accession>
<dbReference type="AlphaFoldDB" id="A0A848MFR2"/>
<sequence length="74" mass="8120">MSACDFTTQANVETLAIEVACLKATLTLMLKAIGQADAGKVVLNLEKFISQIEDPQQAEVFNATLQQIKFGYRQ</sequence>
<dbReference type="EMBL" id="JAADJU010000004">
    <property type="protein sequence ID" value="NMP27027.1"/>
    <property type="molecule type" value="Genomic_DNA"/>
</dbReference>
<name>A0A848MFR2_9GAMM</name>
<comment type="caution">
    <text evidence="1">The sequence shown here is derived from an EMBL/GenBank/DDBJ whole genome shotgun (WGS) entry which is preliminary data.</text>
</comment>